<reference evidence="2 3" key="1">
    <citation type="journal article" date="2023" name="Plants (Basel)">
        <title>Bridging the Gap: Combining Genomics and Transcriptomics Approaches to Understand Stylosanthes scabra, an Orphan Legume from the Brazilian Caatinga.</title>
        <authorList>
            <person name="Ferreira-Neto J.R.C."/>
            <person name="da Silva M.D."/>
            <person name="Binneck E."/>
            <person name="de Melo N.F."/>
            <person name="da Silva R.H."/>
            <person name="de Melo A.L.T.M."/>
            <person name="Pandolfi V."/>
            <person name="Bustamante F.O."/>
            <person name="Brasileiro-Vidal A.C."/>
            <person name="Benko-Iseppon A.M."/>
        </authorList>
    </citation>
    <scope>NUCLEOTIDE SEQUENCE [LARGE SCALE GENOMIC DNA]</scope>
    <source>
        <tissue evidence="2">Leaves</tissue>
    </source>
</reference>
<name>A0ABU6ZJ44_9FABA</name>
<keyword evidence="3" id="KW-1185">Reference proteome</keyword>
<accession>A0ABU6ZJ44</accession>
<dbReference type="EMBL" id="JASCZI010272385">
    <property type="protein sequence ID" value="MED6221976.1"/>
    <property type="molecule type" value="Genomic_DNA"/>
</dbReference>
<comment type="caution">
    <text evidence="2">The sequence shown here is derived from an EMBL/GenBank/DDBJ whole genome shotgun (WGS) entry which is preliminary data.</text>
</comment>
<evidence type="ECO:0000256" key="1">
    <source>
        <dbReference type="SAM" id="Coils"/>
    </source>
</evidence>
<proteinExistence type="predicted"/>
<feature type="non-terminal residue" evidence="2">
    <location>
        <position position="1"/>
    </location>
</feature>
<dbReference type="Proteomes" id="UP001341840">
    <property type="component" value="Unassembled WGS sequence"/>
</dbReference>
<protein>
    <submittedName>
        <fullName evidence="2">Uncharacterized protein</fullName>
    </submittedName>
</protein>
<gene>
    <name evidence="2" type="ORF">PIB30_060021</name>
</gene>
<feature type="coiled-coil region" evidence="1">
    <location>
        <begin position="309"/>
        <end position="357"/>
    </location>
</feature>
<evidence type="ECO:0000313" key="3">
    <source>
        <dbReference type="Proteomes" id="UP001341840"/>
    </source>
</evidence>
<sequence length="404" mass="46051">AICGAGDEEGRYQVELPRPGQRVWYLNLKHPRVPHWLWVNEVMFTEFGVRVPFTSFQQRLLNRCHVALSQLHSNAWSVIRCFELVTEFSELLQDPKDLLLVEESFHEFKGRYFKIFPIGDHPPFWLTLEGDARRLPPYWSFEAGFNYTPVTYKKHNIDQRNTAGILLWLFSKRHFKPKAVLGNYDRARSSSPGYHAIQSSSSRDAESVGRLGFLIHLGGGSSTNVGGGLDTQVEISSPIREGEPVTEVEIPLLQENVQSRKRLQIQREPGRRRVRCGTSAPWIDLLMPRVSSKSVEPRLTLADQWEGRCAKLTGDLKFLSQQKAEAEKERLVAGQARSKAEEDLKSVVANFKLLEKEKDVEIECLKGREVELSSKVEDLRKLSTNEKVRADKAEVALAESEEGR</sequence>
<keyword evidence="1" id="KW-0175">Coiled coil</keyword>
<evidence type="ECO:0000313" key="2">
    <source>
        <dbReference type="EMBL" id="MED6221976.1"/>
    </source>
</evidence>
<organism evidence="2 3">
    <name type="scientific">Stylosanthes scabra</name>
    <dbReference type="NCBI Taxonomy" id="79078"/>
    <lineage>
        <taxon>Eukaryota</taxon>
        <taxon>Viridiplantae</taxon>
        <taxon>Streptophyta</taxon>
        <taxon>Embryophyta</taxon>
        <taxon>Tracheophyta</taxon>
        <taxon>Spermatophyta</taxon>
        <taxon>Magnoliopsida</taxon>
        <taxon>eudicotyledons</taxon>
        <taxon>Gunneridae</taxon>
        <taxon>Pentapetalae</taxon>
        <taxon>rosids</taxon>
        <taxon>fabids</taxon>
        <taxon>Fabales</taxon>
        <taxon>Fabaceae</taxon>
        <taxon>Papilionoideae</taxon>
        <taxon>50 kb inversion clade</taxon>
        <taxon>dalbergioids sensu lato</taxon>
        <taxon>Dalbergieae</taxon>
        <taxon>Pterocarpus clade</taxon>
        <taxon>Stylosanthes</taxon>
    </lineage>
</organism>